<organism evidence="2 3">
    <name type="scientific">Gemmata massiliana</name>
    <dbReference type="NCBI Taxonomy" id="1210884"/>
    <lineage>
        <taxon>Bacteria</taxon>
        <taxon>Pseudomonadati</taxon>
        <taxon>Planctomycetota</taxon>
        <taxon>Planctomycetia</taxon>
        <taxon>Gemmatales</taxon>
        <taxon>Gemmataceae</taxon>
        <taxon>Gemmata</taxon>
    </lineage>
</organism>
<accession>A0A6P2CRT4</accession>
<dbReference type="RefSeq" id="WP_162665873.1">
    <property type="nucleotide sequence ID" value="NZ_LR593886.1"/>
</dbReference>
<proteinExistence type="predicted"/>
<dbReference type="EMBL" id="LR593886">
    <property type="protein sequence ID" value="VTR90785.1"/>
    <property type="molecule type" value="Genomic_DNA"/>
</dbReference>
<keyword evidence="3" id="KW-1185">Reference proteome</keyword>
<evidence type="ECO:0000313" key="2">
    <source>
        <dbReference type="EMBL" id="VTR90785.1"/>
    </source>
</evidence>
<dbReference type="KEGG" id="gms:SOIL9_69290"/>
<protein>
    <submittedName>
        <fullName evidence="2">Uncharacterized protein</fullName>
    </submittedName>
</protein>
<name>A0A6P2CRT4_9BACT</name>
<reference evidence="2 3" key="1">
    <citation type="submission" date="2019-05" db="EMBL/GenBank/DDBJ databases">
        <authorList>
            <consortium name="Science for Life Laboratories"/>
        </authorList>
    </citation>
    <scope>NUCLEOTIDE SEQUENCE [LARGE SCALE GENOMIC DNA]</scope>
    <source>
        <strain evidence="2">Soil9</strain>
    </source>
</reference>
<feature type="signal peptide" evidence="1">
    <location>
        <begin position="1"/>
        <end position="19"/>
    </location>
</feature>
<dbReference type="Proteomes" id="UP000464178">
    <property type="component" value="Chromosome"/>
</dbReference>
<gene>
    <name evidence="2" type="ORF">SOIL9_69290</name>
</gene>
<evidence type="ECO:0000256" key="1">
    <source>
        <dbReference type="SAM" id="SignalP"/>
    </source>
</evidence>
<dbReference type="AlphaFoldDB" id="A0A6P2CRT4"/>
<keyword evidence="1" id="KW-0732">Signal</keyword>
<evidence type="ECO:0000313" key="3">
    <source>
        <dbReference type="Proteomes" id="UP000464178"/>
    </source>
</evidence>
<feature type="chain" id="PRO_5026817722" evidence="1">
    <location>
        <begin position="20"/>
        <end position="155"/>
    </location>
</feature>
<sequence>MLRVLGAVAAFLVCLHTNAAPPVANQAEVSADKAQAIDGKVVPLADALKKLGVKADTDTVGVALVTADGTVYTLVKDEKTRLLFLDPQLHNRDVRLTAKVLPGTRVLHVERVQTVKNGKAFNVDYWCEQCQLDATEPGPCKCCGGETALRELPAK</sequence>